<proteinExistence type="predicted"/>
<dbReference type="EMBL" id="OV696687">
    <property type="protein sequence ID" value="CAH1255611.1"/>
    <property type="molecule type" value="Genomic_DNA"/>
</dbReference>
<feature type="compositionally biased region" description="Basic and acidic residues" evidence="1">
    <location>
        <begin position="145"/>
        <end position="158"/>
    </location>
</feature>
<feature type="compositionally biased region" description="Basic residues" evidence="1">
    <location>
        <begin position="135"/>
        <end position="144"/>
    </location>
</feature>
<evidence type="ECO:0000256" key="1">
    <source>
        <dbReference type="SAM" id="MobiDB-lite"/>
    </source>
</evidence>
<protein>
    <submittedName>
        <fullName evidence="2">Hypp1573 protein</fullName>
    </submittedName>
</protein>
<organism evidence="2 3">
    <name type="scientific">Branchiostoma lanceolatum</name>
    <name type="common">Common lancelet</name>
    <name type="synonym">Amphioxus lanceolatum</name>
    <dbReference type="NCBI Taxonomy" id="7740"/>
    <lineage>
        <taxon>Eukaryota</taxon>
        <taxon>Metazoa</taxon>
        <taxon>Chordata</taxon>
        <taxon>Cephalochordata</taxon>
        <taxon>Leptocardii</taxon>
        <taxon>Amphioxiformes</taxon>
        <taxon>Branchiostomatidae</taxon>
        <taxon>Branchiostoma</taxon>
    </lineage>
</organism>
<keyword evidence="3" id="KW-1185">Reference proteome</keyword>
<dbReference type="AlphaFoldDB" id="A0A8K0ELG9"/>
<dbReference type="Proteomes" id="UP000838412">
    <property type="component" value="Chromosome 2"/>
</dbReference>
<name>A0A8K0ELG9_BRALA</name>
<gene>
    <name evidence="2" type="primary">Hypp1573</name>
    <name evidence="2" type="ORF">BLAG_LOCUS14591</name>
</gene>
<sequence>MGTAICTMYGGFFSSRDLVWNYGIAPGGLGRRSPGWKDPALRSTLAPREPQNMERELTSGKTHLLRAVTFATPKPDLSTACCYLDRDQLGKISIATKGTNEDLEQVRVATVSLPMVQQQAVNTPAGEQDRAKDEKKKKRGKKRKKEDISMETETRDGKGPSSPVQVRWDEAGCAAALPGLEEQSRQVQFTCDSVTCLAFGTHKMEAVLVAGVRYDRDIRTPSLPRRLSVVPCLDSGR</sequence>
<reference evidence="2" key="1">
    <citation type="submission" date="2022-01" db="EMBL/GenBank/DDBJ databases">
        <authorList>
            <person name="Braso-Vives M."/>
        </authorList>
    </citation>
    <scope>NUCLEOTIDE SEQUENCE</scope>
</reference>
<feature type="region of interest" description="Disordered" evidence="1">
    <location>
        <begin position="117"/>
        <end position="164"/>
    </location>
</feature>
<accession>A0A8K0ELG9</accession>
<evidence type="ECO:0000313" key="3">
    <source>
        <dbReference type="Proteomes" id="UP000838412"/>
    </source>
</evidence>
<evidence type="ECO:0000313" key="2">
    <source>
        <dbReference type="EMBL" id="CAH1255611.1"/>
    </source>
</evidence>